<dbReference type="Proteomes" id="UP000475862">
    <property type="component" value="Unassembled WGS sequence"/>
</dbReference>
<feature type="transmembrane region" description="Helical" evidence="1">
    <location>
        <begin position="92"/>
        <end position="115"/>
    </location>
</feature>
<keyword evidence="3" id="KW-1185">Reference proteome</keyword>
<evidence type="ECO:0000256" key="1">
    <source>
        <dbReference type="SAM" id="Phobius"/>
    </source>
</evidence>
<keyword evidence="1" id="KW-0812">Transmembrane</keyword>
<dbReference type="AlphaFoldDB" id="A0A6G0U051"/>
<sequence>MIIIIILYVEIKLNIKLLNVSSDNEFKIQILILNDPTGNILFAGVRVLKKQIFQANIIGSFSWTFTLITYVVNNNNNINNKLNIISTLRSYQILVTILKVGNVIRYTILTVVYYFGRNSRKVSNAVVYEPIDVLLLLFFFFTESNKKLVTTASENLYIILNVVNVILIKRFLSYIRIAGGPIAWYRLRRQPSELCARGTMPESSWRLCAAPDLPSPRPTAGLGPRPSTHFMNNGIMINICSSSENIYFEKHFWITIKSSKMTML</sequence>
<dbReference type="EMBL" id="VYZN01000011">
    <property type="protein sequence ID" value="KAE9542313.1"/>
    <property type="molecule type" value="Genomic_DNA"/>
</dbReference>
<protein>
    <submittedName>
        <fullName evidence="2">Uncharacterized protein</fullName>
    </submittedName>
</protein>
<gene>
    <name evidence="2" type="ORF">AGLY_003440</name>
</gene>
<evidence type="ECO:0000313" key="2">
    <source>
        <dbReference type="EMBL" id="KAE9542313.1"/>
    </source>
</evidence>
<keyword evidence="1" id="KW-0472">Membrane</keyword>
<evidence type="ECO:0000313" key="3">
    <source>
        <dbReference type="Proteomes" id="UP000475862"/>
    </source>
</evidence>
<name>A0A6G0U051_APHGL</name>
<feature type="transmembrane region" description="Helical" evidence="1">
    <location>
        <begin position="156"/>
        <end position="179"/>
    </location>
</feature>
<proteinExistence type="predicted"/>
<feature type="transmembrane region" description="Helical" evidence="1">
    <location>
        <begin position="52"/>
        <end position="72"/>
    </location>
</feature>
<organism evidence="2 3">
    <name type="scientific">Aphis glycines</name>
    <name type="common">Soybean aphid</name>
    <dbReference type="NCBI Taxonomy" id="307491"/>
    <lineage>
        <taxon>Eukaryota</taxon>
        <taxon>Metazoa</taxon>
        <taxon>Ecdysozoa</taxon>
        <taxon>Arthropoda</taxon>
        <taxon>Hexapoda</taxon>
        <taxon>Insecta</taxon>
        <taxon>Pterygota</taxon>
        <taxon>Neoptera</taxon>
        <taxon>Paraneoptera</taxon>
        <taxon>Hemiptera</taxon>
        <taxon>Sternorrhyncha</taxon>
        <taxon>Aphidomorpha</taxon>
        <taxon>Aphidoidea</taxon>
        <taxon>Aphididae</taxon>
        <taxon>Aphidini</taxon>
        <taxon>Aphis</taxon>
        <taxon>Aphis</taxon>
    </lineage>
</organism>
<feature type="transmembrane region" description="Helical" evidence="1">
    <location>
        <begin position="122"/>
        <end position="141"/>
    </location>
</feature>
<comment type="caution">
    <text evidence="2">The sequence shown here is derived from an EMBL/GenBank/DDBJ whole genome shotgun (WGS) entry which is preliminary data.</text>
</comment>
<reference evidence="2 3" key="1">
    <citation type="submission" date="2019-08" db="EMBL/GenBank/DDBJ databases">
        <title>The genome of the soybean aphid Biotype 1, its phylome, world population structure and adaptation to the North American continent.</title>
        <authorList>
            <person name="Giordano R."/>
            <person name="Donthu R.K."/>
            <person name="Hernandez A.G."/>
            <person name="Wright C.L."/>
            <person name="Zimin A.V."/>
        </authorList>
    </citation>
    <scope>NUCLEOTIDE SEQUENCE [LARGE SCALE GENOMIC DNA]</scope>
    <source>
        <tissue evidence="2">Whole aphids</tissue>
    </source>
</reference>
<accession>A0A6G0U051</accession>
<keyword evidence="1" id="KW-1133">Transmembrane helix</keyword>